<dbReference type="Pfam" id="PF13202">
    <property type="entry name" value="EF-hand_5"/>
    <property type="match status" value="3"/>
</dbReference>
<dbReference type="PANTHER" id="PTHR10827">
    <property type="entry name" value="RETICULOCALBIN"/>
    <property type="match status" value="1"/>
</dbReference>
<feature type="domain" description="EF-hand" evidence="5">
    <location>
        <begin position="82"/>
        <end position="117"/>
    </location>
</feature>
<dbReference type="PROSITE" id="PS00018">
    <property type="entry name" value="EF_HAND_1"/>
    <property type="match status" value="4"/>
</dbReference>
<dbReference type="OrthoDB" id="6706523at2"/>
<protein>
    <submittedName>
        <fullName evidence="6">Ca2+-binding protein, EF-hand superfamily</fullName>
    </submittedName>
</protein>
<evidence type="ECO:0000256" key="3">
    <source>
        <dbReference type="SAM" id="MobiDB-lite"/>
    </source>
</evidence>
<feature type="signal peptide" evidence="4">
    <location>
        <begin position="1"/>
        <end position="21"/>
    </location>
</feature>
<feature type="region of interest" description="Disordered" evidence="3">
    <location>
        <begin position="20"/>
        <end position="57"/>
    </location>
</feature>
<dbReference type="PROSITE" id="PS50222">
    <property type="entry name" value="EF_HAND_2"/>
    <property type="match status" value="3"/>
</dbReference>
<keyword evidence="1" id="KW-0479">Metal-binding</keyword>
<accession>A0A1T4S0W2</accession>
<dbReference type="PANTHER" id="PTHR10827:SF98">
    <property type="entry name" value="45 KDA CALCIUM-BINDING PROTEIN"/>
    <property type="match status" value="1"/>
</dbReference>
<dbReference type="InterPro" id="IPR002048">
    <property type="entry name" value="EF_hand_dom"/>
</dbReference>
<keyword evidence="4" id="KW-0732">Signal</keyword>
<dbReference type="SMART" id="SM00054">
    <property type="entry name" value="EFh"/>
    <property type="match status" value="5"/>
</dbReference>
<feature type="domain" description="EF-hand" evidence="5">
    <location>
        <begin position="277"/>
        <end position="312"/>
    </location>
</feature>
<dbReference type="STRING" id="225324.SAMN02745126_04261"/>
<dbReference type="EMBL" id="FUWJ01000006">
    <property type="protein sequence ID" value="SKA21873.1"/>
    <property type="molecule type" value="Genomic_DNA"/>
</dbReference>
<gene>
    <name evidence="6" type="ORF">SAMN02745126_04261</name>
</gene>
<dbReference type="AlphaFoldDB" id="A0A1T4S0W2"/>
<proteinExistence type="predicted"/>
<reference evidence="7" key="1">
    <citation type="submission" date="2017-02" db="EMBL/GenBank/DDBJ databases">
        <authorList>
            <person name="Varghese N."/>
            <person name="Submissions S."/>
        </authorList>
    </citation>
    <scope>NUCLEOTIDE SEQUENCE [LARGE SCALE GENOMIC DNA]</scope>
    <source>
        <strain evidence="7">ATCC 27094</strain>
    </source>
</reference>
<dbReference type="Pfam" id="PF13499">
    <property type="entry name" value="EF-hand_7"/>
    <property type="match status" value="1"/>
</dbReference>
<feature type="region of interest" description="Disordered" evidence="3">
    <location>
        <begin position="319"/>
        <end position="358"/>
    </location>
</feature>
<feature type="compositionally biased region" description="Low complexity" evidence="3">
    <location>
        <begin position="48"/>
        <end position="57"/>
    </location>
</feature>
<feature type="chain" id="PRO_5013046610" evidence="4">
    <location>
        <begin position="22"/>
        <end position="358"/>
    </location>
</feature>
<evidence type="ECO:0000256" key="2">
    <source>
        <dbReference type="ARBA" id="ARBA00022737"/>
    </source>
</evidence>
<keyword evidence="2" id="KW-0677">Repeat</keyword>
<evidence type="ECO:0000313" key="7">
    <source>
        <dbReference type="Proteomes" id="UP000190092"/>
    </source>
</evidence>
<feature type="compositionally biased region" description="Low complexity" evidence="3">
    <location>
        <begin position="344"/>
        <end position="358"/>
    </location>
</feature>
<dbReference type="RefSeq" id="WP_085935932.1">
    <property type="nucleotide sequence ID" value="NZ_FUWJ01000006.1"/>
</dbReference>
<feature type="compositionally biased region" description="Pro residues" evidence="3">
    <location>
        <begin position="328"/>
        <end position="343"/>
    </location>
</feature>
<name>A0A1T4S0W2_9HYPH</name>
<keyword evidence="7" id="KW-1185">Reference proteome</keyword>
<dbReference type="InterPro" id="IPR011992">
    <property type="entry name" value="EF-hand-dom_pair"/>
</dbReference>
<dbReference type="GO" id="GO:0005509">
    <property type="term" value="F:calcium ion binding"/>
    <property type="evidence" value="ECO:0007669"/>
    <property type="project" value="InterPro"/>
</dbReference>
<evidence type="ECO:0000313" key="6">
    <source>
        <dbReference type="EMBL" id="SKA21873.1"/>
    </source>
</evidence>
<dbReference type="InterPro" id="IPR018247">
    <property type="entry name" value="EF_Hand_1_Ca_BS"/>
</dbReference>
<dbReference type="Gene3D" id="1.10.238.10">
    <property type="entry name" value="EF-hand"/>
    <property type="match status" value="3"/>
</dbReference>
<organism evidence="6 7">
    <name type="scientific">Enhydrobacter aerosaccus</name>
    <dbReference type="NCBI Taxonomy" id="225324"/>
    <lineage>
        <taxon>Bacteria</taxon>
        <taxon>Pseudomonadati</taxon>
        <taxon>Pseudomonadota</taxon>
        <taxon>Alphaproteobacteria</taxon>
        <taxon>Hyphomicrobiales</taxon>
        <taxon>Enhydrobacter</taxon>
    </lineage>
</organism>
<dbReference type="Proteomes" id="UP000190092">
    <property type="component" value="Unassembled WGS sequence"/>
</dbReference>
<feature type="compositionally biased region" description="Low complexity" evidence="3">
    <location>
        <begin position="20"/>
        <end position="40"/>
    </location>
</feature>
<evidence type="ECO:0000256" key="4">
    <source>
        <dbReference type="SAM" id="SignalP"/>
    </source>
</evidence>
<evidence type="ECO:0000259" key="5">
    <source>
        <dbReference type="PROSITE" id="PS50222"/>
    </source>
</evidence>
<dbReference type="SUPFAM" id="SSF47473">
    <property type="entry name" value="EF-hand"/>
    <property type="match status" value="2"/>
</dbReference>
<feature type="domain" description="EF-hand" evidence="5">
    <location>
        <begin position="151"/>
        <end position="186"/>
    </location>
</feature>
<evidence type="ECO:0000256" key="1">
    <source>
        <dbReference type="ARBA" id="ARBA00022723"/>
    </source>
</evidence>
<sequence>MNRVLCLIAIAAAATTLPAAAQTPTTPAQPAAPPKATSPAPAAPASPPTAAAPQGAANAPVPLPTWFNEIDTAKKGEVSRADFLKYRMKTFEQLDTNKDGKLSVDEFLKVAEPPYSQDGPGVPPLEERRARARAEFENLDTNRDGFVERAEAEALVQAEFNQYDTNRDNKITEPELRLIVQQALQRAAAQRQQAEAQRRQGLVTISDFIDMQLREADKLDKSGDGKVTRDEFVAVVAGPPDGPQAKGLPPYDLRRQIALRKFQEIDTNKDGILDRVELTAHAVEQFMQLDLNKDRFLNEDEFKKAQEAEGAKLRALVQTLAPAQQAPRPAPAPAPAQPRPAQPAAPQGLAPGLPQGTR</sequence>